<dbReference type="Proteomes" id="UP001500653">
    <property type="component" value="Unassembled WGS sequence"/>
</dbReference>
<protein>
    <submittedName>
        <fullName evidence="1">Uncharacterized protein</fullName>
    </submittedName>
</protein>
<keyword evidence="2" id="KW-1185">Reference proteome</keyword>
<sequence>MLMISLGEQTSWTATLALPAAFVVSAVTELVVLSTGTANATGLSRPHDPRGEVDDPWEARVRCHRGERAYIAVEMDRDPSSEHRPICASCAQTSPTFVRQVRREAAES</sequence>
<dbReference type="EMBL" id="BAAALN010000006">
    <property type="protein sequence ID" value="GAA1239528.1"/>
    <property type="molecule type" value="Genomic_DNA"/>
</dbReference>
<accession>A0ABN1W812</accession>
<gene>
    <name evidence="1" type="ORF">GCM10009676_25280</name>
</gene>
<dbReference type="RefSeq" id="WP_253862373.1">
    <property type="nucleotide sequence ID" value="NZ_BAAALN010000006.1"/>
</dbReference>
<name>A0ABN1W812_9PSEU</name>
<evidence type="ECO:0000313" key="2">
    <source>
        <dbReference type="Proteomes" id="UP001500653"/>
    </source>
</evidence>
<evidence type="ECO:0000313" key="1">
    <source>
        <dbReference type="EMBL" id="GAA1239528.1"/>
    </source>
</evidence>
<organism evidence="1 2">
    <name type="scientific">Prauserella halophila</name>
    <dbReference type="NCBI Taxonomy" id="185641"/>
    <lineage>
        <taxon>Bacteria</taxon>
        <taxon>Bacillati</taxon>
        <taxon>Actinomycetota</taxon>
        <taxon>Actinomycetes</taxon>
        <taxon>Pseudonocardiales</taxon>
        <taxon>Pseudonocardiaceae</taxon>
        <taxon>Prauserella</taxon>
    </lineage>
</organism>
<reference evidence="1 2" key="1">
    <citation type="journal article" date="2019" name="Int. J. Syst. Evol. Microbiol.">
        <title>The Global Catalogue of Microorganisms (GCM) 10K type strain sequencing project: providing services to taxonomists for standard genome sequencing and annotation.</title>
        <authorList>
            <consortium name="The Broad Institute Genomics Platform"/>
            <consortium name="The Broad Institute Genome Sequencing Center for Infectious Disease"/>
            <person name="Wu L."/>
            <person name="Ma J."/>
        </authorList>
    </citation>
    <scope>NUCLEOTIDE SEQUENCE [LARGE SCALE GENOMIC DNA]</scope>
    <source>
        <strain evidence="1 2">JCM 13023</strain>
    </source>
</reference>
<comment type="caution">
    <text evidence="1">The sequence shown here is derived from an EMBL/GenBank/DDBJ whole genome shotgun (WGS) entry which is preliminary data.</text>
</comment>
<proteinExistence type="predicted"/>